<protein>
    <submittedName>
        <fullName evidence="10">Biotin carboxylase N-terminal domain-containing protein</fullName>
    </submittedName>
</protein>
<dbReference type="PROSITE" id="PS50979">
    <property type="entry name" value="BC"/>
    <property type="match status" value="1"/>
</dbReference>
<evidence type="ECO:0000256" key="6">
    <source>
        <dbReference type="PROSITE-ProRule" id="PRU00409"/>
    </source>
</evidence>
<evidence type="ECO:0000256" key="1">
    <source>
        <dbReference type="ARBA" id="ARBA00001953"/>
    </source>
</evidence>
<dbReference type="CDD" id="cd06850">
    <property type="entry name" value="biotinyl_domain"/>
    <property type="match status" value="1"/>
</dbReference>
<dbReference type="PROSITE" id="PS00866">
    <property type="entry name" value="CPSASE_1"/>
    <property type="match status" value="1"/>
</dbReference>
<dbReference type="InterPro" id="IPR016185">
    <property type="entry name" value="PreATP-grasp_dom_sf"/>
</dbReference>
<keyword evidence="11" id="KW-1185">Reference proteome</keyword>
<dbReference type="InterPro" id="IPR011764">
    <property type="entry name" value="Biotin_carboxylation_dom"/>
</dbReference>
<dbReference type="SUPFAM" id="SSF56059">
    <property type="entry name" value="Glutathione synthetase ATP-binding domain-like"/>
    <property type="match status" value="1"/>
</dbReference>
<keyword evidence="2" id="KW-0436">Ligase</keyword>
<dbReference type="Gene3D" id="2.40.50.100">
    <property type="match status" value="1"/>
</dbReference>
<dbReference type="SUPFAM" id="SSF51230">
    <property type="entry name" value="Single hybrid motif"/>
    <property type="match status" value="1"/>
</dbReference>
<evidence type="ECO:0000259" key="7">
    <source>
        <dbReference type="PROSITE" id="PS50968"/>
    </source>
</evidence>
<feature type="domain" description="ATP-grasp" evidence="8">
    <location>
        <begin position="122"/>
        <end position="319"/>
    </location>
</feature>
<keyword evidence="5" id="KW-0092">Biotin</keyword>
<dbReference type="SMART" id="SM00878">
    <property type="entry name" value="Biotin_carb_C"/>
    <property type="match status" value="1"/>
</dbReference>
<evidence type="ECO:0000313" key="11">
    <source>
        <dbReference type="Proteomes" id="UP001597145"/>
    </source>
</evidence>
<evidence type="ECO:0000313" key="10">
    <source>
        <dbReference type="EMBL" id="MFD1534581.1"/>
    </source>
</evidence>
<dbReference type="Pfam" id="PF02786">
    <property type="entry name" value="CPSase_L_D2"/>
    <property type="match status" value="1"/>
</dbReference>
<feature type="domain" description="Lipoyl-binding" evidence="7">
    <location>
        <begin position="578"/>
        <end position="659"/>
    </location>
</feature>
<evidence type="ECO:0000256" key="5">
    <source>
        <dbReference type="ARBA" id="ARBA00023267"/>
    </source>
</evidence>
<evidence type="ECO:0000256" key="4">
    <source>
        <dbReference type="ARBA" id="ARBA00022840"/>
    </source>
</evidence>
<dbReference type="EMBL" id="JBHUCP010000038">
    <property type="protein sequence ID" value="MFD1534581.1"/>
    <property type="molecule type" value="Genomic_DNA"/>
</dbReference>
<dbReference type="InterPro" id="IPR050856">
    <property type="entry name" value="Biotin_carboxylase_complex"/>
</dbReference>
<evidence type="ECO:0000256" key="2">
    <source>
        <dbReference type="ARBA" id="ARBA00022598"/>
    </source>
</evidence>
<dbReference type="PROSITE" id="PS00867">
    <property type="entry name" value="CPSASE_2"/>
    <property type="match status" value="1"/>
</dbReference>
<comment type="cofactor">
    <cofactor evidence="1">
        <name>biotin</name>
        <dbReference type="ChEBI" id="CHEBI:57586"/>
    </cofactor>
</comment>
<dbReference type="InterPro" id="IPR005482">
    <property type="entry name" value="Biotin_COase_C"/>
</dbReference>
<reference evidence="11" key="1">
    <citation type="journal article" date="2019" name="Int. J. Syst. Evol. Microbiol.">
        <title>The Global Catalogue of Microorganisms (GCM) 10K type strain sequencing project: providing services to taxonomists for standard genome sequencing and annotation.</title>
        <authorList>
            <consortium name="The Broad Institute Genomics Platform"/>
            <consortium name="The Broad Institute Genome Sequencing Center for Infectious Disease"/>
            <person name="Wu L."/>
            <person name="Ma J."/>
        </authorList>
    </citation>
    <scope>NUCLEOTIDE SEQUENCE [LARGE SCALE GENOMIC DNA]</scope>
    <source>
        <strain evidence="11">JCM 12165</strain>
    </source>
</reference>
<organism evidence="10 11">
    <name type="scientific">Pseudonocardia aurantiaca</name>
    <dbReference type="NCBI Taxonomy" id="75290"/>
    <lineage>
        <taxon>Bacteria</taxon>
        <taxon>Bacillati</taxon>
        <taxon>Actinomycetota</taxon>
        <taxon>Actinomycetes</taxon>
        <taxon>Pseudonocardiales</taxon>
        <taxon>Pseudonocardiaceae</taxon>
        <taxon>Pseudonocardia</taxon>
    </lineage>
</organism>
<comment type="caution">
    <text evidence="10">The sequence shown here is derived from an EMBL/GenBank/DDBJ whole genome shotgun (WGS) entry which is preliminary data.</text>
</comment>
<dbReference type="Gene3D" id="3.30.470.20">
    <property type="entry name" value="ATP-grasp fold, B domain"/>
    <property type="match status" value="1"/>
</dbReference>
<dbReference type="RefSeq" id="WP_343981189.1">
    <property type="nucleotide sequence ID" value="NZ_BAAAJG010000013.1"/>
</dbReference>
<feature type="domain" description="Biotin carboxylation" evidence="9">
    <location>
        <begin position="3"/>
        <end position="447"/>
    </location>
</feature>
<dbReference type="SUPFAM" id="SSF51246">
    <property type="entry name" value="Rudiment single hybrid motif"/>
    <property type="match status" value="1"/>
</dbReference>
<keyword evidence="3 6" id="KW-0547">Nucleotide-binding</keyword>
<dbReference type="InterPro" id="IPR005481">
    <property type="entry name" value="BC-like_N"/>
</dbReference>
<dbReference type="SUPFAM" id="SSF52440">
    <property type="entry name" value="PreATP-grasp domain"/>
    <property type="match status" value="1"/>
</dbReference>
<evidence type="ECO:0000259" key="9">
    <source>
        <dbReference type="PROSITE" id="PS50979"/>
    </source>
</evidence>
<dbReference type="PROSITE" id="PS50975">
    <property type="entry name" value="ATP_GRASP"/>
    <property type="match status" value="1"/>
</dbReference>
<keyword evidence="4 6" id="KW-0067">ATP-binding</keyword>
<dbReference type="Pfam" id="PF00289">
    <property type="entry name" value="Biotin_carb_N"/>
    <property type="match status" value="1"/>
</dbReference>
<dbReference type="InterPro" id="IPR011761">
    <property type="entry name" value="ATP-grasp"/>
</dbReference>
<dbReference type="InterPro" id="IPR011054">
    <property type="entry name" value="Rudment_hybrid_motif"/>
</dbReference>
<dbReference type="Proteomes" id="UP001597145">
    <property type="component" value="Unassembled WGS sequence"/>
</dbReference>
<sequence length="664" mass="68723">MTAIRTLLVANRGEIARRVFRTASAMGIRTVAVHSDPDAHAPHVLDADRAVSLGGSTPAESYLDAAKILDAARRAGADAVHPGYGFLAENAGFAAACAAAGLVFVGPSPESIAAMGRKDRAKEIARKAGVPVLPDAPVTGDDPDGWAVAGADVGFPLLVKATAGGGGKGMRLVTGPDGLAEAITGARREAAGAFGDAAVFLERHLGFARHVEVQVFGDVHGGAVHLGERECSVQRRHQKVLEESPSPAVTPELRERMGATAVALVRELGYVGAGTVEFLLDEDGDFFFLEMNTRLQVEHPVTEEVYGLDLVRMQLRVAAGEPLGLDRAPEPRGHAIEVRLYAEDPANGYLPAPGPLHHYAHPTHPGVRFEDGVAAPGEVSPFYDPMLAKVVAHAPTRAEAAAMLAGALDATEVHGPVTNRAMLAALLRDPDFLAGETRTDFLDRHPVLLAPPPPTPEVVHLGAAVAVTAARRRAADPVTSLAPPGFRLLPGSAPATARWTPIGGEPADVGYRLGAAFGDTALTVTVGGTTTELGLRDLGPDGVRVVHDGVAVPCIVRVHPDGSVWVNDPAAQSGWRPEPRLPDPELSAAAAGPVAEVPGTVAAVLVAAGDQVTAGQKLVVLEAMKMEHPATAAADGVVAAVHVEPGQYVEAHTVLVTLTTGPTA</sequence>
<name>A0ABW4FY68_9PSEU</name>
<dbReference type="Pfam" id="PF00364">
    <property type="entry name" value="Biotin_lipoyl"/>
    <property type="match status" value="1"/>
</dbReference>
<gene>
    <name evidence="10" type="ORF">ACFSCY_34705</name>
</gene>
<dbReference type="Pfam" id="PF02785">
    <property type="entry name" value="Biotin_carb_C"/>
    <property type="match status" value="1"/>
</dbReference>
<dbReference type="InterPro" id="IPR011053">
    <property type="entry name" value="Single_hybrid_motif"/>
</dbReference>
<dbReference type="PROSITE" id="PS50968">
    <property type="entry name" value="BIOTINYL_LIPOYL"/>
    <property type="match status" value="1"/>
</dbReference>
<dbReference type="PANTHER" id="PTHR18866">
    <property type="entry name" value="CARBOXYLASE:PYRUVATE/ACETYL-COA/PROPIONYL-COA CARBOXYLASE"/>
    <property type="match status" value="1"/>
</dbReference>
<evidence type="ECO:0000256" key="3">
    <source>
        <dbReference type="ARBA" id="ARBA00022741"/>
    </source>
</evidence>
<dbReference type="InterPro" id="IPR005479">
    <property type="entry name" value="CPAse_ATP-bd"/>
</dbReference>
<dbReference type="InterPro" id="IPR000089">
    <property type="entry name" value="Biotin_lipoyl"/>
</dbReference>
<proteinExistence type="predicted"/>
<accession>A0ABW4FY68</accession>
<evidence type="ECO:0000259" key="8">
    <source>
        <dbReference type="PROSITE" id="PS50975"/>
    </source>
</evidence>
<dbReference type="PANTHER" id="PTHR18866:SF126">
    <property type="entry name" value="BIOTIN CARBOXYLASE"/>
    <property type="match status" value="1"/>
</dbReference>